<dbReference type="VEuPathDB" id="VectorBase:GPPI007008"/>
<dbReference type="Proteomes" id="UP000092460">
    <property type="component" value="Unassembled WGS sequence"/>
</dbReference>
<keyword evidence="2" id="KW-1185">Reference proteome</keyword>
<dbReference type="AlphaFoldDB" id="A0A1B0ASI3"/>
<reference evidence="1" key="2">
    <citation type="submission" date="2020-05" db="UniProtKB">
        <authorList>
            <consortium name="EnsemblMetazoa"/>
        </authorList>
    </citation>
    <scope>IDENTIFICATION</scope>
    <source>
        <strain evidence="1">IAEA</strain>
    </source>
</reference>
<name>A0A1B0ASI3_9MUSC</name>
<reference evidence="2" key="1">
    <citation type="submission" date="2015-01" db="EMBL/GenBank/DDBJ databases">
        <authorList>
            <person name="Aksoy S."/>
            <person name="Warren W."/>
            <person name="Wilson R.K."/>
        </authorList>
    </citation>
    <scope>NUCLEOTIDE SEQUENCE [LARGE SCALE GENOMIC DNA]</scope>
    <source>
        <strain evidence="2">IAEA</strain>
    </source>
</reference>
<evidence type="ECO:0000313" key="1">
    <source>
        <dbReference type="EnsemblMetazoa" id="GPPI007008-PA"/>
    </source>
</evidence>
<dbReference type="EnsemblMetazoa" id="GPPI007008-RA">
    <property type="protein sequence ID" value="GPPI007008-PA"/>
    <property type="gene ID" value="GPPI007008"/>
</dbReference>
<organism evidence="1 2">
    <name type="scientific">Glossina palpalis gambiensis</name>
    <dbReference type="NCBI Taxonomy" id="67801"/>
    <lineage>
        <taxon>Eukaryota</taxon>
        <taxon>Metazoa</taxon>
        <taxon>Ecdysozoa</taxon>
        <taxon>Arthropoda</taxon>
        <taxon>Hexapoda</taxon>
        <taxon>Insecta</taxon>
        <taxon>Pterygota</taxon>
        <taxon>Neoptera</taxon>
        <taxon>Endopterygota</taxon>
        <taxon>Diptera</taxon>
        <taxon>Brachycera</taxon>
        <taxon>Muscomorpha</taxon>
        <taxon>Hippoboscoidea</taxon>
        <taxon>Glossinidae</taxon>
        <taxon>Glossina</taxon>
    </lineage>
</organism>
<dbReference type="EMBL" id="JXJN01002797">
    <property type="status" value="NOT_ANNOTATED_CDS"/>
    <property type="molecule type" value="Genomic_DNA"/>
</dbReference>
<sequence>NRSQTLVTSYTIQYIKKIKPPTRGAILPTKRILGRQEYARQETWGFNHVPEIAMRLNLSIIAALNSPNFVERKEGLIHRSQDSTVTVILSVLSFSSDLRAIKASFNGSIDNCNSTVNPSIMDLNLRKCSKKQKVAHHHRPWHVAMLYTFRNPQTHG</sequence>
<dbReference type="EMBL" id="JXJN01002796">
    <property type="status" value="NOT_ANNOTATED_CDS"/>
    <property type="molecule type" value="Genomic_DNA"/>
</dbReference>
<accession>A0A1B0ASI3</accession>
<protein>
    <submittedName>
        <fullName evidence="1">Uncharacterized protein</fullName>
    </submittedName>
</protein>
<evidence type="ECO:0000313" key="2">
    <source>
        <dbReference type="Proteomes" id="UP000092460"/>
    </source>
</evidence>
<proteinExistence type="predicted"/>